<protein>
    <submittedName>
        <fullName evidence="1">Uncharacterized protein</fullName>
    </submittedName>
</protein>
<reference evidence="1" key="2">
    <citation type="submission" date="2021-04" db="EMBL/GenBank/DDBJ databases">
        <authorList>
            <person name="Gilroy R."/>
        </authorList>
    </citation>
    <scope>NUCLEOTIDE SEQUENCE</scope>
    <source>
        <strain evidence="1">CHK192-8294</strain>
    </source>
</reference>
<evidence type="ECO:0000313" key="2">
    <source>
        <dbReference type="Proteomes" id="UP000823921"/>
    </source>
</evidence>
<dbReference type="Gene3D" id="3.40.50.300">
    <property type="entry name" value="P-loop containing nucleotide triphosphate hydrolases"/>
    <property type="match status" value="1"/>
</dbReference>
<gene>
    <name evidence="1" type="ORF">H9712_07820</name>
</gene>
<reference evidence="1" key="1">
    <citation type="journal article" date="2021" name="PeerJ">
        <title>Extensive microbial diversity within the chicken gut microbiome revealed by metagenomics and culture.</title>
        <authorList>
            <person name="Gilroy R."/>
            <person name="Ravi A."/>
            <person name="Getino M."/>
            <person name="Pursley I."/>
            <person name="Horton D.L."/>
            <person name="Alikhan N.F."/>
            <person name="Baker D."/>
            <person name="Gharbi K."/>
            <person name="Hall N."/>
            <person name="Watson M."/>
            <person name="Adriaenssens E.M."/>
            <person name="Foster-Nyarko E."/>
            <person name="Jarju S."/>
            <person name="Secka A."/>
            <person name="Antonio M."/>
            <person name="Oren A."/>
            <person name="Chaudhuri R.R."/>
            <person name="La Ragione R."/>
            <person name="Hildebrand F."/>
            <person name="Pallen M.J."/>
        </authorList>
    </citation>
    <scope>NUCLEOTIDE SEQUENCE</scope>
    <source>
        <strain evidence="1">CHK192-8294</strain>
    </source>
</reference>
<dbReference type="SUPFAM" id="SSF52540">
    <property type="entry name" value="P-loop containing nucleoside triphosphate hydrolases"/>
    <property type="match status" value="1"/>
</dbReference>
<evidence type="ECO:0000313" key="1">
    <source>
        <dbReference type="EMBL" id="HJB80878.1"/>
    </source>
</evidence>
<dbReference type="AlphaFoldDB" id="A0A9D2MNF5"/>
<comment type="caution">
    <text evidence="1">The sequence shown here is derived from an EMBL/GenBank/DDBJ whole genome shotgun (WGS) entry which is preliminary data.</text>
</comment>
<sequence length="660" mass="78421">MRTIEVARRLAELGRKEDAQKGYYLALQKMKTEELEPKEQLEAASYLFFSKWDHRLPFTIFVSLYNQGYFQDELMNLMLQAFYLPNVQKQQKQYARNCRALARYSYFFRDSFPNFDELPILFFPFDDQGFVPFLQAENRFGDYVNFDDPVIDRYFFKDLENPILAKDVYSQYQLEYLNDNVRKSEWVGRENHIYLHYTDWNQFCGYLPCLDFAPLLKEKKLVFLLEEEISQYPIDFKERFGIDYSQYPVKPIGVREVNRLIWHTQLSAHNGGDFFNEIFYDHPNLLVYESIIFDSLKEQIKSCRQDWKTVNNINPWIWKELSRIPNPTDKDFLVALFLNSDAVSRDMRGDSRIAPALFFQPHFYNVCCNINLNKTQDKAIISSNQYEEISKSTIFNQFKYIKTFTPMRRITTSYGATVRFMLKGVQEKEGEKVISDAFTERLLNRSFMMDKWDRLYRDSVLVRFEDGKLNPKATFTALAEFLDIPYTESMTYCSGKTGLNPESLEGNDLGFDPAAIYRTYDEYVDDADRCLLEYFLRDVYETYGYDFHYYHGETADMEWVKEKLEGFHHLDYLIVETFKSFLDKKILENDTIIFNGTVHEKEEGNQLIAEQQLNDYKKNRLKVTEILLKGLEFVNKQGQPLHMMKKLELDPALLEQPLYH</sequence>
<proteinExistence type="predicted"/>
<organism evidence="1 2">
    <name type="scientific">Candidatus Flavonifractor intestinigallinarum</name>
    <dbReference type="NCBI Taxonomy" id="2838586"/>
    <lineage>
        <taxon>Bacteria</taxon>
        <taxon>Bacillati</taxon>
        <taxon>Bacillota</taxon>
        <taxon>Clostridia</taxon>
        <taxon>Eubacteriales</taxon>
        <taxon>Oscillospiraceae</taxon>
        <taxon>Flavonifractor</taxon>
    </lineage>
</organism>
<name>A0A9D2MNF5_9FIRM</name>
<accession>A0A9D2MNF5</accession>
<dbReference type="Proteomes" id="UP000823921">
    <property type="component" value="Unassembled WGS sequence"/>
</dbReference>
<dbReference type="EMBL" id="DWXO01000077">
    <property type="protein sequence ID" value="HJB80878.1"/>
    <property type="molecule type" value="Genomic_DNA"/>
</dbReference>
<dbReference type="InterPro" id="IPR027417">
    <property type="entry name" value="P-loop_NTPase"/>
</dbReference>